<dbReference type="PANTHER" id="PTHR38692:SF1">
    <property type="entry name" value="PROTEIN SMG"/>
    <property type="match status" value="1"/>
</dbReference>
<reference evidence="2" key="1">
    <citation type="submission" date="2023-09" db="EMBL/GenBank/DDBJ databases">
        <title>Undibacterium sp. 20NA77.5 isolated from freshwater.</title>
        <authorList>
            <person name="Le V."/>
            <person name="Ko S.-R."/>
            <person name="Ahn C.-Y."/>
            <person name="Oh H.-M."/>
        </authorList>
    </citation>
    <scope>NUCLEOTIDE SEQUENCE</scope>
    <source>
        <strain evidence="2">20NA77.5</strain>
    </source>
</reference>
<accession>A0ABY9RHP8</accession>
<keyword evidence="3" id="KW-1185">Reference proteome</keyword>
<gene>
    <name evidence="1" type="primary">smg</name>
    <name evidence="2" type="ORF">RF679_17825</name>
</gene>
<dbReference type="EMBL" id="CP133720">
    <property type="protein sequence ID" value="WMW80476.1"/>
    <property type="molecule type" value="Genomic_DNA"/>
</dbReference>
<dbReference type="Pfam" id="PF04361">
    <property type="entry name" value="DUF494"/>
    <property type="match status" value="1"/>
</dbReference>
<proteinExistence type="inferred from homology"/>
<dbReference type="Proteomes" id="UP001181355">
    <property type="component" value="Chromosome"/>
</dbReference>
<sequence>MLPIFVYLFNTFHHPRAIPDSLVLAQRLADLGFGEHEIVLALDCLMELKTLEAADLVEIATPSAHFFRIYTQQEQELLGSDVIARIASLFGSGIISFEQRELIIEQAFAFGEVPISAENFRALLLMLLWSQNFDQGQLYKLAFEESPQAQLH</sequence>
<dbReference type="HAMAP" id="MF_00598">
    <property type="entry name" value="Smg"/>
    <property type="match status" value="1"/>
</dbReference>
<comment type="similarity">
    <text evidence="1">Belongs to the Smg family.</text>
</comment>
<dbReference type="RefSeq" id="WP_309481969.1">
    <property type="nucleotide sequence ID" value="NZ_CP133720.1"/>
</dbReference>
<evidence type="ECO:0000313" key="2">
    <source>
        <dbReference type="EMBL" id="WMW80476.1"/>
    </source>
</evidence>
<evidence type="ECO:0000313" key="3">
    <source>
        <dbReference type="Proteomes" id="UP001181355"/>
    </source>
</evidence>
<name>A0ABY9RHP8_9BURK</name>
<organism evidence="2 3">
    <name type="scientific">Undibacterium cyanobacteriorum</name>
    <dbReference type="NCBI Taxonomy" id="3073561"/>
    <lineage>
        <taxon>Bacteria</taxon>
        <taxon>Pseudomonadati</taxon>
        <taxon>Pseudomonadota</taxon>
        <taxon>Betaproteobacteria</taxon>
        <taxon>Burkholderiales</taxon>
        <taxon>Oxalobacteraceae</taxon>
        <taxon>Undibacterium</taxon>
    </lineage>
</organism>
<dbReference type="InterPro" id="IPR007456">
    <property type="entry name" value="Smg"/>
</dbReference>
<evidence type="ECO:0000256" key="1">
    <source>
        <dbReference type="HAMAP-Rule" id="MF_00598"/>
    </source>
</evidence>
<dbReference type="PANTHER" id="PTHR38692">
    <property type="entry name" value="PROTEIN SMG"/>
    <property type="match status" value="1"/>
</dbReference>
<protein>
    <recommendedName>
        <fullName evidence="1">Protein Smg homolog</fullName>
    </recommendedName>
</protein>